<reference evidence="1 2" key="1">
    <citation type="submission" date="2016-10" db="EMBL/GenBank/DDBJ databases">
        <authorList>
            <person name="Varghese N."/>
            <person name="Submissions S."/>
        </authorList>
    </citation>
    <scope>NUCLEOTIDE SEQUENCE [LARGE SCALE GENOMIC DNA]</scope>
    <source>
        <strain evidence="1 2">DSM 14526</strain>
    </source>
</reference>
<dbReference type="Proteomes" id="UP000199042">
    <property type="component" value="Unassembled WGS sequence"/>
</dbReference>
<gene>
    <name evidence="1" type="ORF">SAMN04488525_101691</name>
</gene>
<accession>A0AB37ZXB6</accession>
<name>A0AB37ZXB6_9LACT</name>
<protein>
    <submittedName>
        <fullName evidence="1">Uncharacterized protein</fullName>
    </submittedName>
</protein>
<proteinExistence type="predicted"/>
<evidence type="ECO:0000313" key="2">
    <source>
        <dbReference type="Proteomes" id="UP000199042"/>
    </source>
</evidence>
<dbReference type="EMBL" id="FNQH01000001">
    <property type="protein sequence ID" value="SDZ94606.1"/>
    <property type="molecule type" value="Genomic_DNA"/>
</dbReference>
<organism evidence="1 2">
    <name type="scientific">Trichococcus collinsii</name>
    <dbReference type="NCBI Taxonomy" id="157076"/>
    <lineage>
        <taxon>Bacteria</taxon>
        <taxon>Bacillati</taxon>
        <taxon>Bacillota</taxon>
        <taxon>Bacilli</taxon>
        <taxon>Lactobacillales</taxon>
        <taxon>Carnobacteriaceae</taxon>
        <taxon>Trichococcus</taxon>
    </lineage>
</organism>
<comment type="caution">
    <text evidence="1">The sequence shown here is derived from an EMBL/GenBank/DDBJ whole genome shotgun (WGS) entry which is preliminary data.</text>
</comment>
<dbReference type="RefSeq" id="WP_086986754.1">
    <property type="nucleotide sequence ID" value="NZ_FJNA01000002.1"/>
</dbReference>
<sequence>MYFEKQKYEEINFLASAKFQAFTEQVASTHAQTVTTNGIKVVPAGAVWPANDATAKGILLNAVDVTHGPQPASVIVEGYIIAERLPAQPIAAAKTAMTGIKYR</sequence>
<keyword evidence="2" id="KW-1185">Reference proteome</keyword>
<evidence type="ECO:0000313" key="1">
    <source>
        <dbReference type="EMBL" id="SDZ94606.1"/>
    </source>
</evidence>
<dbReference type="AlphaFoldDB" id="A0AB37ZXB6"/>